<dbReference type="PANTHER" id="PTHR11481">
    <property type="entry name" value="IMMUNOGLOBULIN FC RECEPTOR"/>
    <property type="match status" value="1"/>
</dbReference>
<feature type="transmembrane region" description="Helical" evidence="4">
    <location>
        <begin position="624"/>
        <end position="644"/>
    </location>
</feature>
<evidence type="ECO:0000256" key="1">
    <source>
        <dbReference type="ARBA" id="ARBA00022729"/>
    </source>
</evidence>
<feature type="domain" description="Ig-like" evidence="5">
    <location>
        <begin position="448"/>
        <end position="519"/>
    </location>
</feature>
<feature type="non-terminal residue" evidence="6">
    <location>
        <position position="1"/>
    </location>
</feature>
<dbReference type="GO" id="GO:0006955">
    <property type="term" value="P:immune response"/>
    <property type="evidence" value="ECO:0007669"/>
    <property type="project" value="TreeGrafter"/>
</dbReference>
<dbReference type="GO" id="GO:0009897">
    <property type="term" value="C:external side of plasma membrane"/>
    <property type="evidence" value="ECO:0007669"/>
    <property type="project" value="TreeGrafter"/>
</dbReference>
<organism evidence="6 7">
    <name type="scientific">Gambusia affinis</name>
    <name type="common">Western mosquitofish</name>
    <name type="synonym">Heterandria affinis</name>
    <dbReference type="NCBI Taxonomy" id="33528"/>
    <lineage>
        <taxon>Eukaryota</taxon>
        <taxon>Metazoa</taxon>
        <taxon>Chordata</taxon>
        <taxon>Craniata</taxon>
        <taxon>Vertebrata</taxon>
        <taxon>Euteleostomi</taxon>
        <taxon>Actinopterygii</taxon>
        <taxon>Neopterygii</taxon>
        <taxon>Teleostei</taxon>
        <taxon>Neoteleostei</taxon>
        <taxon>Acanthomorphata</taxon>
        <taxon>Ovalentaria</taxon>
        <taxon>Atherinomorphae</taxon>
        <taxon>Cyprinodontiformes</taxon>
        <taxon>Poeciliidae</taxon>
        <taxon>Poeciliinae</taxon>
        <taxon>Gambusia</taxon>
    </lineage>
</organism>
<evidence type="ECO:0000313" key="7">
    <source>
        <dbReference type="Proteomes" id="UP000250572"/>
    </source>
</evidence>
<dbReference type="Pfam" id="PF13895">
    <property type="entry name" value="Ig_2"/>
    <property type="match status" value="2"/>
</dbReference>
<protein>
    <recommendedName>
        <fullName evidence="5">Ig-like domain-containing protein</fullName>
    </recommendedName>
</protein>
<accession>A0A315VCJ9</accession>
<feature type="non-terminal residue" evidence="6">
    <location>
        <position position="874"/>
    </location>
</feature>
<keyword evidence="2" id="KW-1015">Disulfide bond</keyword>
<keyword evidence="4" id="KW-0472">Membrane</keyword>
<feature type="region of interest" description="Disordered" evidence="3">
    <location>
        <begin position="40"/>
        <end position="60"/>
    </location>
</feature>
<comment type="caution">
    <text evidence="6">The sequence shown here is derived from an EMBL/GenBank/DDBJ whole genome shotgun (WGS) entry which is preliminary data.</text>
</comment>
<feature type="domain" description="Ig-like" evidence="5">
    <location>
        <begin position="691"/>
        <end position="774"/>
    </location>
</feature>
<dbReference type="InterPro" id="IPR036179">
    <property type="entry name" value="Ig-like_dom_sf"/>
</dbReference>
<keyword evidence="4" id="KW-0812">Transmembrane</keyword>
<evidence type="ECO:0000259" key="5">
    <source>
        <dbReference type="PROSITE" id="PS50835"/>
    </source>
</evidence>
<keyword evidence="7" id="KW-1185">Reference proteome</keyword>
<evidence type="ECO:0000256" key="3">
    <source>
        <dbReference type="SAM" id="MobiDB-lite"/>
    </source>
</evidence>
<gene>
    <name evidence="6" type="ORF">CCH79_00015903</name>
</gene>
<name>A0A315VCJ9_GAMAF</name>
<dbReference type="SUPFAM" id="SSF48726">
    <property type="entry name" value="Immunoglobulin"/>
    <property type="match status" value="4"/>
</dbReference>
<dbReference type="GO" id="GO:0004888">
    <property type="term" value="F:transmembrane signaling receptor activity"/>
    <property type="evidence" value="ECO:0007669"/>
    <property type="project" value="TreeGrafter"/>
</dbReference>
<dbReference type="InterPro" id="IPR050488">
    <property type="entry name" value="Ig_Fc_receptor"/>
</dbReference>
<reference evidence="6 7" key="1">
    <citation type="journal article" date="2018" name="G3 (Bethesda)">
        <title>A High-Quality Reference Genome for the Invasive Mosquitofish Gambusia affinis Using a Chicago Library.</title>
        <authorList>
            <person name="Hoffberg S.L."/>
            <person name="Troendle N.J."/>
            <person name="Glenn T.C."/>
            <person name="Mahmud O."/>
            <person name="Louha S."/>
            <person name="Chalopin D."/>
            <person name="Bennetzen J.L."/>
            <person name="Mauricio R."/>
        </authorList>
    </citation>
    <scope>NUCLEOTIDE SEQUENCE [LARGE SCALE GENOMIC DNA]</scope>
    <source>
        <strain evidence="6">NE01/NJP1002.9</strain>
        <tissue evidence="6">Muscle</tissue>
    </source>
</reference>
<feature type="domain" description="Ig-like" evidence="5">
    <location>
        <begin position="786"/>
        <end position="873"/>
    </location>
</feature>
<dbReference type="AlphaFoldDB" id="A0A315VCJ9"/>
<dbReference type="PROSITE" id="PS50835">
    <property type="entry name" value="IG_LIKE"/>
    <property type="match status" value="4"/>
</dbReference>
<dbReference type="SMART" id="SM00409">
    <property type="entry name" value="IG"/>
    <property type="match status" value="5"/>
</dbReference>
<dbReference type="GO" id="GO:0007166">
    <property type="term" value="P:cell surface receptor signaling pathway"/>
    <property type="evidence" value="ECO:0007669"/>
    <property type="project" value="TreeGrafter"/>
</dbReference>
<sequence length="874" mass="98701">NCVQFFTSCAADRWISCWIYSHHSPRLVVVLQTVQGCKASESSRNDGVNQAGGRESSSPLQEVTATYAEINHKARANRKKKALLLLLCIIITNVHHHRLVDRKPCSHRWNGLFWHQVRSSSGRRLIVSHTLQLASSENLRIKQNNIVWSEFQHGEDDPLRTGLIEKSMGETGLLNILRWGGLAEDVVLTTEPNWSTFYLGESITFRCYVNGGEETNWEYQVTRRNQDTFPYESQKSYTLEDLKIAEFKCSACRRGVCKKSETISLIVLVEEKPRDTLTAGPTTTPVGGSVTLRCLIESSAGWKYRGLRRISGTRETISAGNEETRVITVKQGGICWRDGQRGNPSFNSQRSHEVTIQKTSVFFLKTEGETTEWTCDWKKSGSIIQRTDSKDWTFRVSQSSSGDYVYHCRRRDDWYSSKRWSEAFKLSVAVSNKVFVTRQPNWPLVFSGELITLTCEVQGGETTEWTYEWRKSRSFIHRTNSKDWTFIVSESSSGDYMCQCRRRDDVYSPTRWSQAIKLSVAGKPQVQLSVNSLKIPGRVALSCSVSPSSIGWKYYWYRDEKSAEPLTTQEPVFSPNELISVSEKSLYWCRGGRGDPVYYTDYSNPITISNNVTVSGPVSSSVRGMLIVGPVVGVVLIILLLLSFQSESSSQRPTSNHGLNQTESDYSSLLHGTTSVYETIQNRGATGNDIPRAKLTAGSTTIPVGGSVTLNCSVEPSAGWKYRWFRQTSDTPEVQVSTNNEENGEITVTQGGIYRCEGERGKPESYSESSDEVTVQISCEFIHFVDTVFVTRRPNRPLIFSGESITLTCEVQGGETTEWTCDWRRSGLATHRAYGKDWTLTLPDSSSLDYMCRCRRRDDWYSSTKWSEAITLSV</sequence>
<dbReference type="Gene3D" id="2.60.40.10">
    <property type="entry name" value="Immunoglobulins"/>
    <property type="match status" value="5"/>
</dbReference>
<evidence type="ECO:0000256" key="4">
    <source>
        <dbReference type="SAM" id="Phobius"/>
    </source>
</evidence>
<keyword evidence="4" id="KW-1133">Transmembrane helix</keyword>
<dbReference type="InterPro" id="IPR007110">
    <property type="entry name" value="Ig-like_dom"/>
</dbReference>
<feature type="domain" description="Ig-like" evidence="5">
    <location>
        <begin position="524"/>
        <end position="590"/>
    </location>
</feature>
<proteinExistence type="predicted"/>
<evidence type="ECO:0000313" key="6">
    <source>
        <dbReference type="EMBL" id="PWA19832.1"/>
    </source>
</evidence>
<evidence type="ECO:0000256" key="2">
    <source>
        <dbReference type="ARBA" id="ARBA00023157"/>
    </source>
</evidence>
<dbReference type="InterPro" id="IPR013783">
    <property type="entry name" value="Ig-like_fold"/>
</dbReference>
<dbReference type="PANTHER" id="PTHR11481:SF64">
    <property type="entry name" value="FC RECEPTOR-LIKE PROTEIN 4"/>
    <property type="match status" value="1"/>
</dbReference>
<dbReference type="EMBL" id="NHOQ01002060">
    <property type="protein sequence ID" value="PWA19832.1"/>
    <property type="molecule type" value="Genomic_DNA"/>
</dbReference>
<keyword evidence="1" id="KW-0732">Signal</keyword>
<dbReference type="Proteomes" id="UP000250572">
    <property type="component" value="Unassembled WGS sequence"/>
</dbReference>
<dbReference type="InterPro" id="IPR003599">
    <property type="entry name" value="Ig_sub"/>
</dbReference>